<dbReference type="OrthoDB" id="655030at2759"/>
<keyword evidence="1" id="KW-0285">Flavoprotein</keyword>
<dbReference type="GO" id="GO:0071949">
    <property type="term" value="F:FAD binding"/>
    <property type="evidence" value="ECO:0007669"/>
    <property type="project" value="InterPro"/>
</dbReference>
<dbReference type="AlphaFoldDB" id="A0A2I2GAW8"/>
<dbReference type="GO" id="GO:0004497">
    <property type="term" value="F:monooxygenase activity"/>
    <property type="evidence" value="ECO:0007669"/>
    <property type="project" value="UniProtKB-KW"/>
</dbReference>
<keyword evidence="7" id="KW-1185">Reference proteome</keyword>
<reference evidence="6 7" key="1">
    <citation type="submission" date="2016-12" db="EMBL/GenBank/DDBJ databases">
        <title>The genomes of Aspergillus section Nigri reveals drivers in fungal speciation.</title>
        <authorList>
            <consortium name="DOE Joint Genome Institute"/>
            <person name="Vesth T.C."/>
            <person name="Nybo J."/>
            <person name="Theobald S."/>
            <person name="Brandl J."/>
            <person name="Frisvad J.C."/>
            <person name="Nielsen K.F."/>
            <person name="Lyhne E.K."/>
            <person name="Kogle M.E."/>
            <person name="Kuo A."/>
            <person name="Riley R."/>
            <person name="Clum A."/>
            <person name="Nolan M."/>
            <person name="Lipzen A."/>
            <person name="Salamov A."/>
            <person name="Henrissat B."/>
            <person name="Wiebenga A."/>
            <person name="De Vries R.P."/>
            <person name="Grigoriev I.V."/>
            <person name="Mortensen U.H."/>
            <person name="Andersen M.R."/>
            <person name="Baker S.E."/>
        </authorList>
    </citation>
    <scope>NUCLEOTIDE SEQUENCE [LARGE SCALE GENOMIC DNA]</scope>
    <source>
        <strain evidence="6 7">IBT 23096</strain>
    </source>
</reference>
<protein>
    <submittedName>
        <fullName evidence="6">FAD/NAD(P)-binding domain-containing protein</fullName>
    </submittedName>
</protein>
<dbReference type="EMBL" id="MSFO01000003">
    <property type="protein sequence ID" value="PLB50010.1"/>
    <property type="molecule type" value="Genomic_DNA"/>
</dbReference>
<keyword evidence="3" id="KW-0560">Oxidoreductase</keyword>
<feature type="domain" description="FAD-binding" evidence="5">
    <location>
        <begin position="5"/>
        <end position="328"/>
    </location>
</feature>
<evidence type="ECO:0000313" key="6">
    <source>
        <dbReference type="EMBL" id="PLB50010.1"/>
    </source>
</evidence>
<evidence type="ECO:0000256" key="1">
    <source>
        <dbReference type="ARBA" id="ARBA00022630"/>
    </source>
</evidence>
<comment type="caution">
    <text evidence="6">The sequence shown here is derived from an EMBL/GenBank/DDBJ whole genome shotgun (WGS) entry which is preliminary data.</text>
</comment>
<dbReference type="Proteomes" id="UP000234275">
    <property type="component" value="Unassembled WGS sequence"/>
</dbReference>
<dbReference type="Gene3D" id="3.50.50.60">
    <property type="entry name" value="FAD/NAD(P)-binding domain"/>
    <property type="match status" value="1"/>
</dbReference>
<evidence type="ECO:0000313" key="7">
    <source>
        <dbReference type="Proteomes" id="UP000234275"/>
    </source>
</evidence>
<proteinExistence type="predicted"/>
<dbReference type="PANTHER" id="PTHR46972">
    <property type="entry name" value="MONOOXYGENASE ASQM-RELATED"/>
    <property type="match status" value="1"/>
</dbReference>
<keyword evidence="4" id="KW-0503">Monooxygenase</keyword>
<keyword evidence="2" id="KW-0274">FAD</keyword>
<dbReference type="GeneID" id="36556601"/>
<dbReference type="InterPro" id="IPR002938">
    <property type="entry name" value="FAD-bd"/>
</dbReference>
<dbReference type="VEuPathDB" id="FungiDB:P170DRAFT_435260"/>
<dbReference type="InterPro" id="IPR036188">
    <property type="entry name" value="FAD/NAD-bd_sf"/>
</dbReference>
<evidence type="ECO:0000259" key="5">
    <source>
        <dbReference type="Pfam" id="PF01494"/>
    </source>
</evidence>
<accession>A0A2I2GAW8</accession>
<dbReference type="STRING" id="1392250.A0A2I2GAW8"/>
<dbReference type="RefSeq" id="XP_024705312.1">
    <property type="nucleotide sequence ID" value="XM_024848902.1"/>
</dbReference>
<sequence>MPPLKVAIIGAGPAGCLLARLLHLNAVSVTIFEAEPSLDARSQGGTLDLHTKTGIAALKAANLYDEFLKHARFDGSALTVCDKKAQPYFQLPRVFASNPEIDRLELRLLLLRSIPEDMVRWNHRLERVDENGDLHFAHGIEKGYDLIVGADGSWSRVRGSLTATKPEYSGISGFNFSIPNALEKAPRVYELVNRGSIFGYSDGKAIMGQQMGDGSIRASAYGRHDELWANEMRAKQPSREEICRDYEDWAPELREFVHLTEGDMRIYAFYMLPVGMKWETRRGVTLLGDAAHLMTPFAGEGVNIASEDAMKLAEAIISTKDQDRERQLESVAVYEKEMFDRAANAQALTKKLMDLMFFTEGAPRTSIQHWVATRAVYDCNPAIKPLVYPFIAAGIFSFYSVFKLFV</sequence>
<organism evidence="6 7">
    <name type="scientific">Aspergillus steynii IBT 23096</name>
    <dbReference type="NCBI Taxonomy" id="1392250"/>
    <lineage>
        <taxon>Eukaryota</taxon>
        <taxon>Fungi</taxon>
        <taxon>Dikarya</taxon>
        <taxon>Ascomycota</taxon>
        <taxon>Pezizomycotina</taxon>
        <taxon>Eurotiomycetes</taxon>
        <taxon>Eurotiomycetidae</taxon>
        <taxon>Eurotiales</taxon>
        <taxon>Aspergillaceae</taxon>
        <taxon>Aspergillus</taxon>
        <taxon>Aspergillus subgen. Circumdati</taxon>
    </lineage>
</organism>
<dbReference type="Pfam" id="PF01494">
    <property type="entry name" value="FAD_binding_3"/>
    <property type="match status" value="1"/>
</dbReference>
<evidence type="ECO:0000256" key="3">
    <source>
        <dbReference type="ARBA" id="ARBA00023002"/>
    </source>
</evidence>
<dbReference type="SUPFAM" id="SSF51905">
    <property type="entry name" value="FAD/NAD(P)-binding domain"/>
    <property type="match status" value="1"/>
</dbReference>
<dbReference type="PRINTS" id="PR00420">
    <property type="entry name" value="RNGMNOXGNASE"/>
</dbReference>
<evidence type="ECO:0000256" key="2">
    <source>
        <dbReference type="ARBA" id="ARBA00022827"/>
    </source>
</evidence>
<gene>
    <name evidence="6" type="ORF">P170DRAFT_435260</name>
</gene>
<dbReference type="PANTHER" id="PTHR46972:SF1">
    <property type="entry name" value="FAD DEPENDENT OXIDOREDUCTASE DOMAIN-CONTAINING PROTEIN"/>
    <property type="match status" value="1"/>
</dbReference>
<evidence type="ECO:0000256" key="4">
    <source>
        <dbReference type="ARBA" id="ARBA00023033"/>
    </source>
</evidence>
<name>A0A2I2GAW8_9EURO</name>